<protein>
    <submittedName>
        <fullName evidence="2">Uncharacterized protein</fullName>
    </submittedName>
</protein>
<reference evidence="2 3" key="1">
    <citation type="submission" date="2016-10" db="EMBL/GenBank/DDBJ databases">
        <authorList>
            <person name="de Groot N.N."/>
        </authorList>
    </citation>
    <scope>NUCLEOTIDE SEQUENCE [LARGE SCALE GENOMIC DNA]</scope>
    <source>
        <strain evidence="2 3">DSM 40306</strain>
    </source>
</reference>
<organism evidence="2 3">
    <name type="scientific">Streptomyces misionensis</name>
    <dbReference type="NCBI Taxonomy" id="67331"/>
    <lineage>
        <taxon>Bacteria</taxon>
        <taxon>Bacillati</taxon>
        <taxon>Actinomycetota</taxon>
        <taxon>Actinomycetes</taxon>
        <taxon>Kitasatosporales</taxon>
        <taxon>Streptomycetaceae</taxon>
        <taxon>Streptomyces</taxon>
    </lineage>
</organism>
<evidence type="ECO:0000256" key="1">
    <source>
        <dbReference type="SAM" id="MobiDB-lite"/>
    </source>
</evidence>
<dbReference type="STRING" id="67331.SAMN04490357_0073"/>
<accession>A0A1H4IBV6</accession>
<sequence length="58" mass="6355">MSTDSGALLHRTHPWIGRAVTDTATGRRGTLRAVAPSTRSPTRRPSHLTPTRGPEPRR</sequence>
<evidence type="ECO:0000313" key="3">
    <source>
        <dbReference type="Proteomes" id="UP000182375"/>
    </source>
</evidence>
<dbReference type="GeneID" id="95516747"/>
<feature type="region of interest" description="Disordered" evidence="1">
    <location>
        <begin position="1"/>
        <end position="58"/>
    </location>
</feature>
<name>A0A1H4IBV6_9ACTN</name>
<dbReference type="EMBL" id="FNTD01000003">
    <property type="protein sequence ID" value="SEB30752.1"/>
    <property type="molecule type" value="Genomic_DNA"/>
</dbReference>
<dbReference type="AlphaFoldDB" id="A0A1H4IBV6"/>
<dbReference type="Proteomes" id="UP000182375">
    <property type="component" value="Unassembled WGS sequence"/>
</dbReference>
<proteinExistence type="predicted"/>
<gene>
    <name evidence="2" type="ORF">SAMN04490357_0073</name>
</gene>
<evidence type="ECO:0000313" key="2">
    <source>
        <dbReference type="EMBL" id="SEB30752.1"/>
    </source>
</evidence>
<dbReference type="RefSeq" id="WP_167381338.1">
    <property type="nucleotide sequence ID" value="NZ_FNTD01000003.1"/>
</dbReference>